<name>A0A846ZRG8_9GAMM</name>
<evidence type="ECO:0000313" key="3">
    <source>
        <dbReference type="EMBL" id="NKZ40109.1"/>
    </source>
</evidence>
<evidence type="ECO:0000313" key="4">
    <source>
        <dbReference type="Proteomes" id="UP000541636"/>
    </source>
</evidence>
<gene>
    <name evidence="3" type="ORF">HF690_14210</name>
</gene>
<dbReference type="SUPFAM" id="SSF88874">
    <property type="entry name" value="Receptor-binding domain of short tail fibre protein gp12"/>
    <property type="match status" value="1"/>
</dbReference>
<dbReference type="RefSeq" id="WP_168609907.1">
    <property type="nucleotide sequence ID" value="NZ_JAAZQD010000006.1"/>
</dbReference>
<dbReference type="InterPro" id="IPR037053">
    <property type="entry name" value="Phage_tail_collar_dom_sf"/>
</dbReference>
<keyword evidence="4" id="KW-1185">Reference proteome</keyword>
<evidence type="ECO:0000256" key="1">
    <source>
        <dbReference type="SAM" id="MobiDB-lite"/>
    </source>
</evidence>
<feature type="region of interest" description="Disordered" evidence="1">
    <location>
        <begin position="132"/>
        <end position="153"/>
    </location>
</feature>
<reference evidence="3 4" key="1">
    <citation type="journal article" date="2017" name="Int. J. Syst. Evol. Microbiol.">
        <title>Oleiagrimonas citrea sp. nov., a marine bacterium isolated from tidal flat sediment and emended description of the genus Oleiagrimonas Fang et al. 2015 and Oleiagrimonas soli.</title>
        <authorList>
            <person name="Yang S.H."/>
            <person name="Seo H.S."/>
            <person name="Seong C.N."/>
            <person name="Kwon K.K."/>
        </authorList>
    </citation>
    <scope>NUCLEOTIDE SEQUENCE [LARGE SCALE GENOMIC DNA]</scope>
    <source>
        <strain evidence="3 4">MEBiC09124</strain>
    </source>
</reference>
<evidence type="ECO:0000259" key="2">
    <source>
        <dbReference type="Pfam" id="PF07484"/>
    </source>
</evidence>
<dbReference type="Gene3D" id="3.90.1340.10">
    <property type="entry name" value="Phage tail collar domain"/>
    <property type="match status" value="1"/>
</dbReference>
<dbReference type="InterPro" id="IPR011083">
    <property type="entry name" value="Phage_tail_collar_dom"/>
</dbReference>
<organism evidence="3 4">
    <name type="scientific">Oleiagrimonas citrea</name>
    <dbReference type="NCBI Taxonomy" id="1665687"/>
    <lineage>
        <taxon>Bacteria</taxon>
        <taxon>Pseudomonadati</taxon>
        <taxon>Pseudomonadota</taxon>
        <taxon>Gammaproteobacteria</taxon>
        <taxon>Lysobacterales</taxon>
        <taxon>Rhodanobacteraceae</taxon>
        <taxon>Oleiagrimonas</taxon>
    </lineage>
</organism>
<dbReference type="Pfam" id="PF07484">
    <property type="entry name" value="Collar"/>
    <property type="match status" value="1"/>
</dbReference>
<protein>
    <submittedName>
        <fullName evidence="3">Phage tail protein</fullName>
    </submittedName>
</protein>
<feature type="compositionally biased region" description="Polar residues" evidence="1">
    <location>
        <begin position="135"/>
        <end position="144"/>
    </location>
</feature>
<accession>A0A846ZRG8</accession>
<dbReference type="EMBL" id="JAAZQD010000006">
    <property type="protein sequence ID" value="NKZ40109.1"/>
    <property type="molecule type" value="Genomic_DNA"/>
</dbReference>
<dbReference type="Proteomes" id="UP000541636">
    <property type="component" value="Unassembled WGS sequence"/>
</dbReference>
<feature type="domain" description="Phage tail collar" evidence="2">
    <location>
        <begin position="7"/>
        <end position="63"/>
    </location>
</feature>
<sequence>MTTPFIGEIQLFGFNFAPVGWATCAGSLLPISQNTALFSLIGTAYGGNGQSTFALPNFQGRAPTNQGRGPGLSTRTVGEPFGEPQVNLIGSEIPAHNHELNLYVQRDPSKRSTDPQNGYALTFPGNVPAFVTGAQPDTSFNANSIGPDGGSQAHENRQPYLAVNFCIALQGLYPSFS</sequence>
<dbReference type="AlphaFoldDB" id="A0A846ZRG8"/>
<proteinExistence type="predicted"/>
<comment type="caution">
    <text evidence="3">The sequence shown here is derived from an EMBL/GenBank/DDBJ whole genome shotgun (WGS) entry which is preliminary data.</text>
</comment>